<reference evidence="3" key="1">
    <citation type="submission" date="2020-10" db="EMBL/GenBank/DDBJ databases">
        <authorList>
            <person name="Gilroy R."/>
        </authorList>
    </citation>
    <scope>NUCLEOTIDE SEQUENCE</scope>
    <source>
        <strain evidence="3">ChiBcec2-4451</strain>
    </source>
</reference>
<evidence type="ECO:0000313" key="4">
    <source>
        <dbReference type="Proteomes" id="UP000886723"/>
    </source>
</evidence>
<evidence type="ECO:0000313" key="3">
    <source>
        <dbReference type="EMBL" id="HIV12052.1"/>
    </source>
</evidence>
<proteinExistence type="predicted"/>
<dbReference type="GO" id="GO:0003989">
    <property type="term" value="F:acetyl-CoA carboxylase activity"/>
    <property type="evidence" value="ECO:0007669"/>
    <property type="project" value="InterPro"/>
</dbReference>
<accession>A0A9D1NT59</accession>
<gene>
    <name evidence="3" type="ORF">IAA63_02790</name>
</gene>
<reference evidence="3" key="2">
    <citation type="journal article" date="2021" name="PeerJ">
        <title>Extensive microbial diversity within the chicken gut microbiome revealed by metagenomics and culture.</title>
        <authorList>
            <person name="Gilroy R."/>
            <person name="Ravi A."/>
            <person name="Getino M."/>
            <person name="Pursley I."/>
            <person name="Horton D.L."/>
            <person name="Alikhan N.F."/>
            <person name="Baker D."/>
            <person name="Gharbi K."/>
            <person name="Hall N."/>
            <person name="Watson M."/>
            <person name="Adriaenssens E.M."/>
            <person name="Foster-Nyarko E."/>
            <person name="Jarju S."/>
            <person name="Secka A."/>
            <person name="Antonio M."/>
            <person name="Oren A."/>
            <person name="Chaudhuri R.R."/>
            <person name="La Ragione R."/>
            <person name="Hildebrand F."/>
            <person name="Pallen M.J."/>
        </authorList>
    </citation>
    <scope>NUCLEOTIDE SEQUENCE</scope>
    <source>
        <strain evidence="3">ChiBcec2-4451</strain>
    </source>
</reference>
<dbReference type="InterPro" id="IPR011763">
    <property type="entry name" value="COA_CT_C"/>
</dbReference>
<dbReference type="InterPro" id="IPR034733">
    <property type="entry name" value="AcCoA_carboxyl_beta"/>
</dbReference>
<feature type="domain" description="CoA carboxyltransferase C-terminal" evidence="2">
    <location>
        <begin position="241"/>
        <end position="494"/>
    </location>
</feature>
<dbReference type="AlphaFoldDB" id="A0A9D1NT59"/>
<name>A0A9D1NT59_9FIRM</name>
<dbReference type="GO" id="GO:0006633">
    <property type="term" value="P:fatty acid biosynthetic process"/>
    <property type="evidence" value="ECO:0007669"/>
    <property type="project" value="InterPro"/>
</dbReference>
<dbReference type="PRINTS" id="PR01070">
    <property type="entry name" value="ACCCTRFRASEB"/>
</dbReference>
<sequence length="497" mass="54638">MAGEWQNGKEKLPARERILALVDPGSFREIGEEIKSRIGGFGTEEDCWRPSGVITGYGTVEGRPVVVYSQDASVMAGTLGKKQGEKIVRAFRMAMENRCPLIGIHDSGGARIQEGVDALAGYGEIFYYQTLASGYIPQISVIAGNCAGGAAYSPGLTDFVFMVKPIGNMYVTGPRVVETVLHQKVAAQEFGGAKMHGRRSGVAQFSCEDEQDCYRQVRKLLSIIPHFYGDNARGKECPAVHEKKAGEEIEKILPSRKSSVYQMRQVISCLVDQGDFLETGKEFAPSILTGFGKMEGACVGIVANQPYSMGGVLDVDSSVKAARFIRYCDCFDLPVITLVDVPGFMPGQSQEERGIIRHGAKLLYAYAESTVPKITVILRRAYGGAYIAMGSRHLGADFVYAWPGAEIAVMGEEAAVEILCGKKLKKMREEDRREQFLKLSGQYRTEVMNTRAALEQGYVDGILRPSQTRERICGDLRMLRGKMRGDRVRKKHGNIPL</sequence>
<dbReference type="InterPro" id="IPR051047">
    <property type="entry name" value="AccD/PCCB"/>
</dbReference>
<evidence type="ECO:0000259" key="2">
    <source>
        <dbReference type="PROSITE" id="PS50989"/>
    </source>
</evidence>
<dbReference type="Gene3D" id="3.90.226.10">
    <property type="entry name" value="2-enoyl-CoA Hydratase, Chain A, domain 1"/>
    <property type="match status" value="2"/>
</dbReference>
<dbReference type="PANTHER" id="PTHR43842">
    <property type="entry name" value="PROPIONYL-COA CARBOXYLASE BETA CHAIN"/>
    <property type="match status" value="1"/>
</dbReference>
<dbReference type="InterPro" id="IPR000438">
    <property type="entry name" value="Acetyl_CoA_COase_Trfase_b_su"/>
</dbReference>
<dbReference type="PROSITE" id="PS50989">
    <property type="entry name" value="COA_CT_CTER"/>
    <property type="match status" value="1"/>
</dbReference>
<protein>
    <submittedName>
        <fullName evidence="3">Acyl-CoA carboxylase subunit beta</fullName>
    </submittedName>
</protein>
<dbReference type="Pfam" id="PF01039">
    <property type="entry name" value="Carboxyl_trans"/>
    <property type="match status" value="1"/>
</dbReference>
<evidence type="ECO:0000259" key="1">
    <source>
        <dbReference type="PROSITE" id="PS50980"/>
    </source>
</evidence>
<dbReference type="Proteomes" id="UP000886723">
    <property type="component" value="Unassembled WGS sequence"/>
</dbReference>
<dbReference type="InterPro" id="IPR011762">
    <property type="entry name" value="COA_CT_N"/>
</dbReference>
<organism evidence="3 4">
    <name type="scientific">Candidatus Pullilachnospira stercoravium</name>
    <dbReference type="NCBI Taxonomy" id="2840913"/>
    <lineage>
        <taxon>Bacteria</taxon>
        <taxon>Bacillati</taxon>
        <taxon>Bacillota</taxon>
        <taxon>Clostridia</taxon>
        <taxon>Lachnospirales</taxon>
        <taxon>Lachnospiraceae</taxon>
        <taxon>Lachnospiraceae incertae sedis</taxon>
        <taxon>Candidatus Pullilachnospira</taxon>
    </lineage>
</organism>
<comment type="caution">
    <text evidence="3">The sequence shown here is derived from an EMBL/GenBank/DDBJ whole genome shotgun (WGS) entry which is preliminary data.</text>
</comment>
<dbReference type="EMBL" id="DVON01000054">
    <property type="protein sequence ID" value="HIV12052.1"/>
    <property type="molecule type" value="Genomic_DNA"/>
</dbReference>
<feature type="domain" description="CoA carboxyltransferase N-terminal" evidence="1">
    <location>
        <begin position="1"/>
        <end position="236"/>
    </location>
</feature>
<dbReference type="PANTHER" id="PTHR43842:SF2">
    <property type="entry name" value="PROPIONYL-COA CARBOXYLASE BETA CHAIN, MITOCHONDRIAL"/>
    <property type="match status" value="1"/>
</dbReference>
<dbReference type="InterPro" id="IPR029045">
    <property type="entry name" value="ClpP/crotonase-like_dom_sf"/>
</dbReference>
<dbReference type="GO" id="GO:0009317">
    <property type="term" value="C:acetyl-CoA carboxylase complex"/>
    <property type="evidence" value="ECO:0007669"/>
    <property type="project" value="InterPro"/>
</dbReference>
<dbReference type="PROSITE" id="PS50980">
    <property type="entry name" value="COA_CT_NTER"/>
    <property type="match status" value="1"/>
</dbReference>
<dbReference type="GO" id="GO:0004658">
    <property type="term" value="F:propionyl-CoA carboxylase activity"/>
    <property type="evidence" value="ECO:0007669"/>
    <property type="project" value="TreeGrafter"/>
</dbReference>
<dbReference type="SUPFAM" id="SSF52096">
    <property type="entry name" value="ClpP/crotonase"/>
    <property type="match status" value="2"/>
</dbReference>